<dbReference type="InterPro" id="IPR001680">
    <property type="entry name" value="WD40_rpt"/>
</dbReference>
<dbReference type="Pfam" id="PF17034">
    <property type="entry name" value="zinc_ribbon_16"/>
    <property type="match status" value="1"/>
</dbReference>
<evidence type="ECO:0000256" key="2">
    <source>
        <dbReference type="ARBA" id="ARBA00022574"/>
    </source>
</evidence>
<dbReference type="InterPro" id="IPR031488">
    <property type="entry name" value="Zn_ribbon_mio"/>
</dbReference>
<keyword evidence="2 4" id="KW-0853">WD repeat</keyword>
<dbReference type="GO" id="GO:0005737">
    <property type="term" value="C:cytoplasm"/>
    <property type="evidence" value="ECO:0007669"/>
    <property type="project" value="TreeGrafter"/>
</dbReference>
<dbReference type="AlphaFoldDB" id="A0A3S1BNK4"/>
<feature type="domain" description="MIOS-like alpha-solenoid" evidence="6">
    <location>
        <begin position="381"/>
        <end position="619"/>
    </location>
</feature>
<dbReference type="CDD" id="cd16691">
    <property type="entry name" value="mRING-H2-C3H3C2_Mio"/>
    <property type="match status" value="1"/>
</dbReference>
<dbReference type="STRING" id="188477.A0A3S1BNK4"/>
<comment type="similarity">
    <text evidence="1">Belongs to the WD repeat mio family.</text>
</comment>
<dbReference type="Gene3D" id="2.130.10.10">
    <property type="entry name" value="YVTN repeat-like/Quinoprotein amine dehydrogenase"/>
    <property type="match status" value="1"/>
</dbReference>
<dbReference type="PANTHER" id="PTHR16453:SF9">
    <property type="entry name" value="GATOR COMPLEX PROTEIN MIOS"/>
    <property type="match status" value="1"/>
</dbReference>
<name>A0A3S1BNK4_ELYCH</name>
<dbReference type="InterPro" id="IPR037593">
    <property type="entry name" value="MIOS/Sea4"/>
</dbReference>
<comment type="caution">
    <text evidence="7">The sequence shown here is derived from an EMBL/GenBank/DDBJ whole genome shotgun (WGS) entry which is preliminary data.</text>
</comment>
<dbReference type="Proteomes" id="UP000271974">
    <property type="component" value="Unassembled WGS sequence"/>
</dbReference>
<organism evidence="7 8">
    <name type="scientific">Elysia chlorotica</name>
    <name type="common">Eastern emerald elysia</name>
    <name type="synonym">Sea slug</name>
    <dbReference type="NCBI Taxonomy" id="188477"/>
    <lineage>
        <taxon>Eukaryota</taxon>
        <taxon>Metazoa</taxon>
        <taxon>Spiralia</taxon>
        <taxon>Lophotrochozoa</taxon>
        <taxon>Mollusca</taxon>
        <taxon>Gastropoda</taxon>
        <taxon>Heterobranchia</taxon>
        <taxon>Euthyneura</taxon>
        <taxon>Panpulmonata</taxon>
        <taxon>Sacoglossa</taxon>
        <taxon>Placobranchoidea</taxon>
        <taxon>Plakobranchidae</taxon>
        <taxon>Elysia</taxon>
    </lineage>
</organism>
<feature type="domain" description="GATOR2 complex protein MIO zinc-ribbon like" evidence="5">
    <location>
        <begin position="733"/>
        <end position="856"/>
    </location>
</feature>
<evidence type="ECO:0000256" key="1">
    <source>
        <dbReference type="ARBA" id="ARBA00009713"/>
    </source>
</evidence>
<keyword evidence="3" id="KW-0677">Repeat</keyword>
<protein>
    <submittedName>
        <fullName evidence="7">Uncharacterized protein</fullName>
    </submittedName>
</protein>
<evidence type="ECO:0000313" key="7">
    <source>
        <dbReference type="EMBL" id="RUS87799.1"/>
    </source>
</evidence>
<dbReference type="InterPro" id="IPR015943">
    <property type="entry name" value="WD40/YVTN_repeat-like_dom_sf"/>
</dbReference>
<dbReference type="Pfam" id="PF21719">
    <property type="entry name" value="MIOS_a-sol"/>
    <property type="match status" value="1"/>
</dbReference>
<dbReference type="GO" id="GO:0034198">
    <property type="term" value="P:cellular response to amino acid starvation"/>
    <property type="evidence" value="ECO:0007669"/>
    <property type="project" value="TreeGrafter"/>
</dbReference>
<reference evidence="7 8" key="1">
    <citation type="submission" date="2019-01" db="EMBL/GenBank/DDBJ databases">
        <title>A draft genome assembly of the solar-powered sea slug Elysia chlorotica.</title>
        <authorList>
            <person name="Cai H."/>
            <person name="Li Q."/>
            <person name="Fang X."/>
            <person name="Li J."/>
            <person name="Curtis N.E."/>
            <person name="Altenburger A."/>
            <person name="Shibata T."/>
            <person name="Feng M."/>
            <person name="Maeda T."/>
            <person name="Schwartz J.A."/>
            <person name="Shigenobu S."/>
            <person name="Lundholm N."/>
            <person name="Nishiyama T."/>
            <person name="Yang H."/>
            <person name="Hasebe M."/>
            <person name="Li S."/>
            <person name="Pierce S.K."/>
            <person name="Wang J."/>
        </authorList>
    </citation>
    <scope>NUCLEOTIDE SEQUENCE [LARGE SCALE GENOMIC DNA]</scope>
    <source>
        <strain evidence="7">EC2010</strain>
        <tissue evidence="7">Whole organism of an adult</tissue>
    </source>
</reference>
<evidence type="ECO:0000256" key="3">
    <source>
        <dbReference type="ARBA" id="ARBA00022737"/>
    </source>
</evidence>
<sequence>MSGLKIDLQWSPVDDDIFITYGTSLHLFQAKERNGSFEVDEHEPQSTSTITQLASNTDLPFMKCVAWSPRPQPKNVFAVAQASGRVSIIGFGNDKNEDLVGKEFNVRFNRQCNYLSWNTLETNLLAEGLDRNRNEPCVLIWDVVNSMPEASDRTRHSFSEGPVTKPFAELGSGETSSSFSWCPTDSKTFLVGMANKHLRLYDLRDINKPRLETHHKCVAGICFEPLDRNRIASYMDSHIAIWDLRSFDRPINTITENKSVAKMTWCPTKVGVLSILCKDSPTVKLHDIRHAIYGADDVEQASVERNIQPFGKAILSSFAWHPTQENRLMTVLPNGTLRDMTIFERISMEWSSTFKLMMPFSKDTLRCVEESENYGDISAVMRNRINLRYGLEVDDIAKNLKAIEDEPHLHGLWRWILNLHNVINTQGPSNSRQRVSASVGIISTLGFDREDNSNLKSEPVAVQWKASEDAAYSSRTHYRSQQRRLALQLCGWQTDDNKDKFKAFINRLIEGGDPERATAIALFHLYIKRALEILSECAMNTTPSEGKPNLQAVAMALSGFTEDRNALWRRTCGTLRYQLENPYLRAIFAFAACDDDNYDDVLNEIGMSVEDRVAFALNFLPDAKLKVYLSKLTEELTKTGDLDGILLTGMSEKGIDLLENYMDRSCDVQTVAIATVFSMSNIVMKDTRVLEWIEGYRDLLDRWRLWHQRAQFDIVRQTFIHDHRVLPQVHISCNFCSNQISNTQSLMNKDRMMISSGGNQYRGPQSRPKMPHNKPKISCCQSCRKALPRCAICLAHMGTLSGLGADTSGSGVKLTEFGAWFTWCQTCRHGGHADHLTQWFSEHSDCPVTGCSCKCIAQDAVSRRVPRENTTTDCNEIAVT</sequence>
<feature type="repeat" description="WD" evidence="4">
    <location>
        <begin position="211"/>
        <end position="246"/>
    </location>
</feature>
<dbReference type="SUPFAM" id="SSF50978">
    <property type="entry name" value="WD40 repeat-like"/>
    <property type="match status" value="1"/>
</dbReference>
<dbReference type="InterPro" id="IPR049092">
    <property type="entry name" value="MIOS_a-sol"/>
</dbReference>
<accession>A0A3S1BNK4</accession>
<evidence type="ECO:0000259" key="6">
    <source>
        <dbReference type="Pfam" id="PF21719"/>
    </source>
</evidence>
<dbReference type="OrthoDB" id="341486at2759"/>
<proteinExistence type="inferred from homology"/>
<evidence type="ECO:0000259" key="5">
    <source>
        <dbReference type="Pfam" id="PF17034"/>
    </source>
</evidence>
<dbReference type="PROSITE" id="PS50082">
    <property type="entry name" value="WD_REPEATS_2"/>
    <property type="match status" value="1"/>
</dbReference>
<dbReference type="EMBL" id="RQTK01000101">
    <property type="protein sequence ID" value="RUS87799.1"/>
    <property type="molecule type" value="Genomic_DNA"/>
</dbReference>
<dbReference type="Pfam" id="PF21720">
    <property type="entry name" value="MIOS_WD40"/>
    <property type="match status" value="1"/>
</dbReference>
<dbReference type="PANTHER" id="PTHR16453">
    <property type="entry name" value="WD40 DOMAIN-CONTAINING PROTEIN MIO FAMILY MEMBER"/>
    <property type="match status" value="1"/>
</dbReference>
<gene>
    <name evidence="7" type="ORF">EGW08_004464</name>
</gene>
<dbReference type="InterPro" id="IPR036322">
    <property type="entry name" value="WD40_repeat_dom_sf"/>
</dbReference>
<evidence type="ECO:0000313" key="8">
    <source>
        <dbReference type="Proteomes" id="UP000271974"/>
    </source>
</evidence>
<keyword evidence="8" id="KW-1185">Reference proteome</keyword>
<evidence type="ECO:0000256" key="4">
    <source>
        <dbReference type="PROSITE-ProRule" id="PRU00221"/>
    </source>
</evidence>
<dbReference type="GO" id="GO:1904263">
    <property type="term" value="P:positive regulation of TORC1 signaling"/>
    <property type="evidence" value="ECO:0007669"/>
    <property type="project" value="TreeGrafter"/>
</dbReference>